<dbReference type="EMBL" id="JAYKXH010000016">
    <property type="protein sequence ID" value="KAK7141349.1"/>
    <property type="molecule type" value="Genomic_DNA"/>
</dbReference>
<protein>
    <submittedName>
        <fullName evidence="1">Uncharacterized protein</fullName>
    </submittedName>
</protein>
<evidence type="ECO:0000313" key="2">
    <source>
        <dbReference type="Proteomes" id="UP001364617"/>
    </source>
</evidence>
<organism evidence="1 2">
    <name type="scientific">Phoxinus phoxinus</name>
    <name type="common">Eurasian minnow</name>
    <dbReference type="NCBI Taxonomy" id="58324"/>
    <lineage>
        <taxon>Eukaryota</taxon>
        <taxon>Metazoa</taxon>
        <taxon>Chordata</taxon>
        <taxon>Craniata</taxon>
        <taxon>Vertebrata</taxon>
        <taxon>Euteleostomi</taxon>
        <taxon>Actinopterygii</taxon>
        <taxon>Neopterygii</taxon>
        <taxon>Teleostei</taxon>
        <taxon>Ostariophysi</taxon>
        <taxon>Cypriniformes</taxon>
        <taxon>Leuciscidae</taxon>
        <taxon>Phoxininae</taxon>
        <taxon>Phoxinus</taxon>
    </lineage>
</organism>
<sequence>MRGVITFPVLISNISSSTGNHVICFLPGVDYKLRTASHRPHCLKIWQNSLKICAILSFYPGRHHRGDRCDGCFRRSESEKPTTLLHKLLSSTGSSSYVYMKNQTGCSCLRPRPSTTALCIDGKKRTAAPLRTML</sequence>
<reference evidence="1 2" key="1">
    <citation type="submission" date="2024-02" db="EMBL/GenBank/DDBJ databases">
        <title>Chromosome-level genome assembly of the Eurasian Minnow (Phoxinus phoxinus).</title>
        <authorList>
            <person name="Oriowo T.O."/>
            <person name="Martin S."/>
            <person name="Stange M."/>
            <person name="Chrysostomakis Y."/>
            <person name="Brown T."/>
            <person name="Winkler S."/>
            <person name="Kukowka S."/>
            <person name="Myers E.W."/>
            <person name="Bohne A."/>
        </authorList>
    </citation>
    <scope>NUCLEOTIDE SEQUENCE [LARGE SCALE GENOMIC DNA]</scope>
    <source>
        <strain evidence="1">ZFMK-TIS-60720</strain>
        <tissue evidence="1">Whole Organism</tissue>
    </source>
</reference>
<proteinExistence type="predicted"/>
<keyword evidence="2" id="KW-1185">Reference proteome</keyword>
<evidence type="ECO:0000313" key="1">
    <source>
        <dbReference type="EMBL" id="KAK7141349.1"/>
    </source>
</evidence>
<dbReference type="Proteomes" id="UP001364617">
    <property type="component" value="Unassembled WGS sequence"/>
</dbReference>
<dbReference type="AlphaFoldDB" id="A0AAN9CN33"/>
<comment type="caution">
    <text evidence="1">The sequence shown here is derived from an EMBL/GenBank/DDBJ whole genome shotgun (WGS) entry which is preliminary data.</text>
</comment>
<gene>
    <name evidence="1" type="ORF">R3I93_015486</name>
</gene>
<name>A0AAN9CN33_9TELE</name>
<accession>A0AAN9CN33</accession>